<accession>A0ABR1HFP0</accession>
<dbReference type="Gene3D" id="2.60.120.330">
    <property type="entry name" value="B-lactam Antibiotic, Isopenicillin N Synthase, Chain"/>
    <property type="match status" value="1"/>
</dbReference>
<dbReference type="SUPFAM" id="SSF51197">
    <property type="entry name" value="Clavaminate synthase-like"/>
    <property type="match status" value="1"/>
</dbReference>
<keyword evidence="2 5" id="KW-0479">Metal-binding</keyword>
<dbReference type="PANTHER" id="PTHR10209:SF881">
    <property type="entry name" value="FI07970P-RELATED"/>
    <property type="match status" value="1"/>
</dbReference>
<dbReference type="InterPro" id="IPR005123">
    <property type="entry name" value="Oxoglu/Fe-dep_dioxygenase_dom"/>
</dbReference>
<reference evidence="7 8" key="1">
    <citation type="journal article" date="2025" name="Microbiol. Resour. Announc.">
        <title>Draft genome sequences for Neonectria magnoliae and Neonectria punicea, canker pathogens of Liriodendron tulipifera and Acer saccharum in West Virginia.</title>
        <authorList>
            <person name="Petronek H.M."/>
            <person name="Kasson M.T."/>
            <person name="Metheny A.M."/>
            <person name="Stauder C.M."/>
            <person name="Lovett B."/>
            <person name="Lynch S.C."/>
            <person name="Garnas J.R."/>
            <person name="Kasson L.R."/>
            <person name="Stajich J.E."/>
        </authorList>
    </citation>
    <scope>NUCLEOTIDE SEQUENCE [LARGE SCALE GENOMIC DNA]</scope>
    <source>
        <strain evidence="7 8">NRRL 64653</strain>
    </source>
</reference>
<keyword evidence="4 5" id="KW-0408">Iron</keyword>
<evidence type="ECO:0000256" key="4">
    <source>
        <dbReference type="ARBA" id="ARBA00023004"/>
    </source>
</evidence>
<evidence type="ECO:0000259" key="6">
    <source>
        <dbReference type="PROSITE" id="PS51471"/>
    </source>
</evidence>
<dbReference type="PROSITE" id="PS51471">
    <property type="entry name" value="FE2OG_OXY"/>
    <property type="match status" value="1"/>
</dbReference>
<dbReference type="InterPro" id="IPR044861">
    <property type="entry name" value="IPNS-like_FE2OG_OXY"/>
</dbReference>
<dbReference type="Pfam" id="PF14226">
    <property type="entry name" value="DIOX_N"/>
    <property type="match status" value="1"/>
</dbReference>
<comment type="similarity">
    <text evidence="1 5">Belongs to the iron/ascorbate-dependent oxidoreductase family.</text>
</comment>
<feature type="domain" description="Fe2OG dioxygenase" evidence="6">
    <location>
        <begin position="218"/>
        <end position="326"/>
    </location>
</feature>
<sequence length="370" mass="41893">MSTTAMSASSASSHGYKKLILRSYEGYTYRDVSDHPARDCTDDEVPIVDLSGMFGDLEARKAVAQSLLKAAETSGFFYIKNHGIDENVLLGAHHKAREFFRLPVEQKQKLSTTESSYGYQGLRSRQVNPSEGKDRKEVFNFHYEPQFDPVHKDQLSEVPARVRKHIPNDFSAIWQPNGVEGFKEEVLAYWQACLSTARELIRLVSLALDLPEDYFDRYTTYPGGDFGLVFYPGHGDEQIENPDEVGIGAHTDLQILTLLWQDEHKGLQVLNSQNEWIFAPPIPGTLVVNIGDFLMRLTNDRLKSTVHRVIQHGRDDRYSMPFFFGFNFDEKIAVVPTCTDERNPPKYEPATCGELIAKRLALGNQPVKSS</sequence>
<keyword evidence="3 5" id="KW-0560">Oxidoreductase</keyword>
<proteinExistence type="inferred from homology"/>
<dbReference type="InterPro" id="IPR027443">
    <property type="entry name" value="IPNS-like_sf"/>
</dbReference>
<evidence type="ECO:0000256" key="1">
    <source>
        <dbReference type="ARBA" id="ARBA00008056"/>
    </source>
</evidence>
<keyword evidence="8" id="KW-1185">Reference proteome</keyword>
<dbReference type="Pfam" id="PF03171">
    <property type="entry name" value="2OG-FeII_Oxy"/>
    <property type="match status" value="1"/>
</dbReference>
<comment type="caution">
    <text evidence="7">The sequence shown here is derived from an EMBL/GenBank/DDBJ whole genome shotgun (WGS) entry which is preliminary data.</text>
</comment>
<evidence type="ECO:0000256" key="3">
    <source>
        <dbReference type="ARBA" id="ARBA00023002"/>
    </source>
</evidence>
<dbReference type="Proteomes" id="UP001498476">
    <property type="component" value="Unassembled WGS sequence"/>
</dbReference>
<evidence type="ECO:0000313" key="8">
    <source>
        <dbReference type="Proteomes" id="UP001498476"/>
    </source>
</evidence>
<dbReference type="InterPro" id="IPR026992">
    <property type="entry name" value="DIOX_N"/>
</dbReference>
<dbReference type="PRINTS" id="PR00682">
    <property type="entry name" value="IPNSYNTHASE"/>
</dbReference>
<gene>
    <name evidence="7" type="ORF">QQX98_003250</name>
</gene>
<evidence type="ECO:0000256" key="5">
    <source>
        <dbReference type="RuleBase" id="RU003682"/>
    </source>
</evidence>
<evidence type="ECO:0000256" key="2">
    <source>
        <dbReference type="ARBA" id="ARBA00022723"/>
    </source>
</evidence>
<evidence type="ECO:0000313" key="7">
    <source>
        <dbReference type="EMBL" id="KAK7419659.1"/>
    </source>
</evidence>
<dbReference type="EMBL" id="JAZAVJ010000036">
    <property type="protein sequence ID" value="KAK7419659.1"/>
    <property type="molecule type" value="Genomic_DNA"/>
</dbReference>
<protein>
    <recommendedName>
        <fullName evidence="6">Fe2OG dioxygenase domain-containing protein</fullName>
    </recommendedName>
</protein>
<organism evidence="7 8">
    <name type="scientific">Neonectria punicea</name>
    <dbReference type="NCBI Taxonomy" id="979145"/>
    <lineage>
        <taxon>Eukaryota</taxon>
        <taxon>Fungi</taxon>
        <taxon>Dikarya</taxon>
        <taxon>Ascomycota</taxon>
        <taxon>Pezizomycotina</taxon>
        <taxon>Sordariomycetes</taxon>
        <taxon>Hypocreomycetidae</taxon>
        <taxon>Hypocreales</taxon>
        <taxon>Nectriaceae</taxon>
        <taxon>Neonectria</taxon>
    </lineage>
</organism>
<name>A0ABR1HFP0_9HYPO</name>
<dbReference type="PANTHER" id="PTHR10209">
    <property type="entry name" value="OXIDOREDUCTASE, 2OG-FE II OXYGENASE FAMILY PROTEIN"/>
    <property type="match status" value="1"/>
</dbReference>